<sequence>MSRQITPPQSQSRSLAIGSTDTPMSKKQSGFESHSSTPLTRDQRLKNMASEISKYVVGPMPVSEFLNKFLRPETAPNEQKSKTPVPNDTIKGIQTYISSNSGNRYQALVNALQPICSNFEFRDTNRERVKTFQGYRIAPDVCVFNRGSDDVDITQAEIMMELKSDKTDDPFADESKVSFVKESIAGRETLGQTTVYAAAHQASQFRTHAFSVLVFPTHARLLRWDRSGVIVTKALPIISEEFVEFFQLYDEATPSMRGIDTSVSIPSPENASNARMSLGIGPNISLVQLSLGSPLNEAFIVSREEYMNNAYSPLGRSTRTFIAYSTSRQYNVFLKDSWRLDSQTPEHEIYAKLHAKNVPHLPTVLAGSDIFNQTTLTQDVLGENPTWIKVQPKPLRKHRHYRLILKEIATPLSSFSSTKILISVVHDAIKAHRAAYFNAGILHRDISSGNIMIYNNGGLLIDWDLSKSTEDKSARESERTGTWQFISCRLLKDPTAAQGLTDDVESFIHVLTWVSFRYAKHNSPDEAVLVFLTSVFDYAWTGKDGLTKGGNNKTNYLSSPSQLKETEFENPFLKTLLTKITNTISFRYRAEPSLEDADDDEATLNRLLNAHQKRLKRLEDSEWIVSEFASALNSPDWPVDDEARKYGNTHPSRLTTHTSGSLKRKSSEDAGGKGKKTRALTSR</sequence>
<dbReference type="PROSITE" id="PS00109">
    <property type="entry name" value="PROTEIN_KINASE_TYR"/>
    <property type="match status" value="1"/>
</dbReference>
<dbReference type="PANTHER" id="PTHR38248">
    <property type="entry name" value="FUNK1 6"/>
    <property type="match status" value="1"/>
</dbReference>
<dbReference type="InterPro" id="IPR011009">
    <property type="entry name" value="Kinase-like_dom_sf"/>
</dbReference>
<feature type="coiled-coil region" evidence="1">
    <location>
        <begin position="594"/>
        <end position="621"/>
    </location>
</feature>
<evidence type="ECO:0000313" key="4">
    <source>
        <dbReference type="EMBL" id="GJJ09164.1"/>
    </source>
</evidence>
<feature type="region of interest" description="Disordered" evidence="2">
    <location>
        <begin position="637"/>
        <end position="683"/>
    </location>
</feature>
<reference evidence="4" key="1">
    <citation type="submission" date="2021-10" db="EMBL/GenBank/DDBJ databases">
        <title>De novo Genome Assembly of Clathrus columnatus (Basidiomycota, Fungi) Using Illumina and Nanopore Sequence Data.</title>
        <authorList>
            <person name="Ogiso-Tanaka E."/>
            <person name="Itagaki H."/>
            <person name="Hosoya T."/>
            <person name="Hosaka K."/>
        </authorList>
    </citation>
    <scope>NUCLEOTIDE SEQUENCE</scope>
    <source>
        <strain evidence="4">MO-923</strain>
    </source>
</reference>
<protein>
    <recommendedName>
        <fullName evidence="3">Fungal-type protein kinase domain-containing protein</fullName>
    </recommendedName>
</protein>
<dbReference type="InterPro" id="IPR040976">
    <property type="entry name" value="Pkinase_fungal"/>
</dbReference>
<name>A0AAV5A3C1_9AGAM</name>
<feature type="domain" description="Fungal-type protein kinase" evidence="3">
    <location>
        <begin position="204"/>
        <end position="514"/>
    </location>
</feature>
<feature type="compositionally biased region" description="Polar residues" evidence="2">
    <location>
        <begin position="649"/>
        <end position="661"/>
    </location>
</feature>
<feature type="compositionally biased region" description="Polar residues" evidence="2">
    <location>
        <begin position="1"/>
        <end position="40"/>
    </location>
</feature>
<dbReference type="InterPro" id="IPR008266">
    <property type="entry name" value="Tyr_kinase_AS"/>
</dbReference>
<evidence type="ECO:0000259" key="3">
    <source>
        <dbReference type="Pfam" id="PF17667"/>
    </source>
</evidence>
<evidence type="ECO:0000256" key="2">
    <source>
        <dbReference type="SAM" id="MobiDB-lite"/>
    </source>
</evidence>
<accession>A0AAV5A3C1</accession>
<evidence type="ECO:0000256" key="1">
    <source>
        <dbReference type="SAM" id="Coils"/>
    </source>
</evidence>
<dbReference type="EMBL" id="BPWL01000004">
    <property type="protein sequence ID" value="GJJ09164.1"/>
    <property type="molecule type" value="Genomic_DNA"/>
</dbReference>
<feature type="compositionally biased region" description="Basic residues" evidence="2">
    <location>
        <begin position="673"/>
        <end position="683"/>
    </location>
</feature>
<dbReference type="Gene3D" id="1.10.510.10">
    <property type="entry name" value="Transferase(Phosphotransferase) domain 1"/>
    <property type="match status" value="1"/>
</dbReference>
<dbReference type="AlphaFoldDB" id="A0AAV5A3C1"/>
<dbReference type="Proteomes" id="UP001050691">
    <property type="component" value="Unassembled WGS sequence"/>
</dbReference>
<keyword evidence="5" id="KW-1185">Reference proteome</keyword>
<dbReference type="GO" id="GO:0004672">
    <property type="term" value="F:protein kinase activity"/>
    <property type="evidence" value="ECO:0007669"/>
    <property type="project" value="InterPro"/>
</dbReference>
<gene>
    <name evidence="4" type="ORF">Clacol_003386</name>
</gene>
<evidence type="ECO:0000313" key="5">
    <source>
        <dbReference type="Proteomes" id="UP001050691"/>
    </source>
</evidence>
<proteinExistence type="predicted"/>
<dbReference type="SUPFAM" id="SSF56112">
    <property type="entry name" value="Protein kinase-like (PK-like)"/>
    <property type="match status" value="1"/>
</dbReference>
<dbReference type="PANTHER" id="PTHR38248:SF2">
    <property type="entry name" value="FUNK1 11"/>
    <property type="match status" value="1"/>
</dbReference>
<organism evidence="4 5">
    <name type="scientific">Clathrus columnatus</name>
    <dbReference type="NCBI Taxonomy" id="1419009"/>
    <lineage>
        <taxon>Eukaryota</taxon>
        <taxon>Fungi</taxon>
        <taxon>Dikarya</taxon>
        <taxon>Basidiomycota</taxon>
        <taxon>Agaricomycotina</taxon>
        <taxon>Agaricomycetes</taxon>
        <taxon>Phallomycetidae</taxon>
        <taxon>Phallales</taxon>
        <taxon>Clathraceae</taxon>
        <taxon>Clathrus</taxon>
    </lineage>
</organism>
<dbReference type="Pfam" id="PF17667">
    <property type="entry name" value="Pkinase_fungal"/>
    <property type="match status" value="1"/>
</dbReference>
<feature type="region of interest" description="Disordered" evidence="2">
    <location>
        <begin position="1"/>
        <end position="42"/>
    </location>
</feature>
<comment type="caution">
    <text evidence="4">The sequence shown here is derived from an EMBL/GenBank/DDBJ whole genome shotgun (WGS) entry which is preliminary data.</text>
</comment>
<keyword evidence="1" id="KW-0175">Coiled coil</keyword>